<feature type="region of interest" description="Disordered" evidence="1">
    <location>
        <begin position="145"/>
        <end position="168"/>
    </location>
</feature>
<evidence type="ECO:0000259" key="2">
    <source>
        <dbReference type="Pfam" id="PF03372"/>
    </source>
</evidence>
<dbReference type="GO" id="GO:0003824">
    <property type="term" value="F:catalytic activity"/>
    <property type="evidence" value="ECO:0007669"/>
    <property type="project" value="InterPro"/>
</dbReference>
<comment type="caution">
    <text evidence="3">The sequence shown here is derived from an EMBL/GenBank/DDBJ whole genome shotgun (WGS) entry which is preliminary data.</text>
</comment>
<dbReference type="SUPFAM" id="SSF56219">
    <property type="entry name" value="DNase I-like"/>
    <property type="match status" value="1"/>
</dbReference>
<feature type="compositionally biased region" description="Polar residues" evidence="1">
    <location>
        <begin position="92"/>
        <end position="101"/>
    </location>
</feature>
<dbReference type="Gene3D" id="3.60.10.10">
    <property type="entry name" value="Endonuclease/exonuclease/phosphatase"/>
    <property type="match status" value="1"/>
</dbReference>
<evidence type="ECO:0000256" key="1">
    <source>
        <dbReference type="SAM" id="MobiDB-lite"/>
    </source>
</evidence>
<feature type="compositionally biased region" description="Polar residues" evidence="1">
    <location>
        <begin position="149"/>
        <end position="162"/>
    </location>
</feature>
<dbReference type="VEuPathDB" id="FungiDB:FUN_013714"/>
<reference evidence="3 4" key="1">
    <citation type="submission" date="2015-10" db="EMBL/GenBank/DDBJ databases">
        <title>Genome analyses suggest a sexual origin of heterokaryosis in a supposedly ancient asexual fungus.</title>
        <authorList>
            <person name="Ropars J."/>
            <person name="Sedzielewska K."/>
            <person name="Noel J."/>
            <person name="Charron P."/>
            <person name="Farinelli L."/>
            <person name="Marton T."/>
            <person name="Kruger M."/>
            <person name="Pelin A."/>
            <person name="Brachmann A."/>
            <person name="Corradi N."/>
        </authorList>
    </citation>
    <scope>NUCLEOTIDE SEQUENCE [LARGE SCALE GENOMIC DNA]</scope>
    <source>
        <strain evidence="3 4">A4</strain>
    </source>
</reference>
<protein>
    <recommendedName>
        <fullName evidence="2">Endonuclease/exonuclease/phosphatase domain-containing protein</fullName>
    </recommendedName>
</protein>
<feature type="region of interest" description="Disordered" evidence="1">
    <location>
        <begin position="266"/>
        <end position="290"/>
    </location>
</feature>
<evidence type="ECO:0000313" key="3">
    <source>
        <dbReference type="EMBL" id="PKY60690.1"/>
    </source>
</evidence>
<dbReference type="VEuPathDB" id="FungiDB:RhiirA1_468710"/>
<dbReference type="VEuPathDB" id="FungiDB:RhiirA1_477445"/>
<dbReference type="VEuPathDB" id="FungiDB:RhiirA1_478907"/>
<feature type="domain" description="Endonuclease/exonuclease/phosphatase" evidence="2">
    <location>
        <begin position="333"/>
        <end position="507"/>
    </location>
</feature>
<feature type="compositionally biased region" description="Low complexity" evidence="1">
    <location>
        <begin position="78"/>
        <end position="91"/>
    </location>
</feature>
<evidence type="ECO:0000313" key="4">
    <source>
        <dbReference type="Proteomes" id="UP000234323"/>
    </source>
</evidence>
<sequence length="865" mass="96621">TLDAAKELTVSFRSRGLTWHSPDEVKNLCHVCGRHAGPQRGRTSDPSRRSSSHSRSRSRNTRPNTQKTGPNSNGTRQSGSRPPASTSSSKPVQSRDQQSQPIGRPIVTSPAHQAGLTITPEEVAALRQQILELFTTIQLENTVYPDASPHSSYENFESYQENQEGRQDSDELYNWDDADKVATKLPPRRSNIMQISPDTSFSHDTPANVLSSRHVPFPTPEVLQPRRPQTVSQPINFHKELDNLTSTQELIHGKLGSIMSKLDGLSPSTSDTGPKIVNHPNSTSDGRSDVSPTKQLNLFSILLSHALHGIILTETNLCSPAHRYICNPYLSSYNYHSWFTHSPTVNRHSGVGIILHSSLAMYVVKKKFFSDRLIGLTLQLPGKRNILIIGSYIPPVSSSNRSVIADCYSTLISWIRSAHSLDHNILLGGDLNADLESFLKQLTAIHPGSSPLNPLFKFLHEQRFDDLCEIDSSSLIPSPTFRSSSSGSLSRLDYIWISPFFPIPHLWSSVSDLTDVISTDHFLIIAHFDFLELRDHHAPSYLKQRQRCRTSYDFHSALPTQKESFALSISTTLPDLAWARFYVDFEPAFLSLFPDQLCLLNNLPDPLNLDDIFTVSALPFAEFRTQFRKSLRKLKQFLSTRITLELAKFKTASMKSAVAERNENFYENKGKFISSSLNRERRCIVLDRVLVVDVPDSPKLLVAPEEIKAAAITHFQNVVGPSVSPFDSLSALSPRWKNRYAPLEQFQESLYDPVMAHISVSELRGVISLSPTHKAPGPSSIPYKWFKTGSIAPIPKPHEFDALLKNTRPITLLETARKLLVKIINNRLSNILSSHRVLQGNNFAGLPGSSVNTPINVLDGIIKSH</sequence>
<dbReference type="VEuPathDB" id="FungiDB:FUN_023071"/>
<keyword evidence="4" id="KW-1185">Reference proteome</keyword>
<name>A0A2I1HP74_9GLOM</name>
<feature type="compositionally biased region" description="Basic residues" evidence="1">
    <location>
        <begin position="50"/>
        <end position="60"/>
    </location>
</feature>
<feature type="compositionally biased region" description="Polar residues" evidence="1">
    <location>
        <begin position="279"/>
        <end position="290"/>
    </location>
</feature>
<feature type="non-terminal residue" evidence="3">
    <location>
        <position position="1"/>
    </location>
</feature>
<dbReference type="InterPro" id="IPR005135">
    <property type="entry name" value="Endo/exonuclease/phosphatase"/>
</dbReference>
<accession>A0A2I1HP74</accession>
<feature type="region of interest" description="Disordered" evidence="1">
    <location>
        <begin position="33"/>
        <end position="107"/>
    </location>
</feature>
<dbReference type="VEuPathDB" id="FungiDB:RhiirFUN_002267"/>
<dbReference type="EMBL" id="LLXI01004498">
    <property type="protein sequence ID" value="PKY60690.1"/>
    <property type="molecule type" value="Genomic_DNA"/>
</dbReference>
<dbReference type="InterPro" id="IPR036691">
    <property type="entry name" value="Endo/exonu/phosph_ase_sf"/>
</dbReference>
<dbReference type="Pfam" id="PF03372">
    <property type="entry name" value="Exo_endo_phos"/>
    <property type="match status" value="1"/>
</dbReference>
<dbReference type="VEuPathDB" id="FungiDB:RhiirFUN_017353"/>
<dbReference type="Proteomes" id="UP000234323">
    <property type="component" value="Unassembled WGS sequence"/>
</dbReference>
<feature type="compositionally biased region" description="Polar residues" evidence="1">
    <location>
        <begin position="63"/>
        <end position="77"/>
    </location>
</feature>
<proteinExistence type="predicted"/>
<gene>
    <name evidence="3" type="ORF">RhiirA4_484664</name>
</gene>
<organism evidence="3 4">
    <name type="scientific">Rhizophagus irregularis</name>
    <dbReference type="NCBI Taxonomy" id="588596"/>
    <lineage>
        <taxon>Eukaryota</taxon>
        <taxon>Fungi</taxon>
        <taxon>Fungi incertae sedis</taxon>
        <taxon>Mucoromycota</taxon>
        <taxon>Glomeromycotina</taxon>
        <taxon>Glomeromycetes</taxon>
        <taxon>Glomerales</taxon>
        <taxon>Glomeraceae</taxon>
        <taxon>Rhizophagus</taxon>
    </lineage>
</organism>
<dbReference type="AlphaFoldDB" id="A0A2I1HP74"/>